<feature type="transmembrane region" description="Helical" evidence="8">
    <location>
        <begin position="547"/>
        <end position="567"/>
    </location>
</feature>
<dbReference type="PRINTS" id="PR00237">
    <property type="entry name" value="GPCRRHODOPSN"/>
</dbReference>
<keyword evidence="7" id="KW-0807">Transducer</keyword>
<keyword evidence="2 8" id="KW-0812">Transmembrane</keyword>
<evidence type="ECO:0000313" key="10">
    <source>
        <dbReference type="EMBL" id="PVD31610.1"/>
    </source>
</evidence>
<sequence length="583" mass="64015">MNVSGWTSVDNNDTITVSGNRSTKSSMPLMLASPPVELYYYHLVFLSAAIALGVPGNLLVIIVYSAVPRKIACDWYILYIGGLDLIVCLFRVPTHLAMETVLRQMSEARCEEVAAYHISLGYWQRHSSSSLCRLVYWLSQSVITASVILFGFIAVDRYIKICRTNVQLSLRFCLGCVAVISVGSMVSALPTIWIYSSSVQGLCVTSSTLLGETLTRAYYSFIFVVFILMFLVVVSCYTLIIVKVRMSRKILKAHGVRDVGPQSTARGKSLAKRRENRVGVATDGNEGQACGTKRSSLDFDCSRNTPWVTRSSLTSVPQKVQDKELLWTGADEQTTDGVHLHTHREPATGIDMAAESREYDLNRSPNNIVGHVDVAGLSHSVQSPASVAGAPPTKRGSIEDKDLTTGTEVVHVITVDSSQTAGQGPTSAEAGGHVTRSRGDIKCLPCFRVAPDSEVSDYPTLSAPSASCVDNEVTNGKGRHGHIAKVTTSNGGHSSRNLRLTLLLLIMTILFVVSWIPPYVAMVWYFYVGYTPPFSSSDLSVMTYAPTGYILNHFANPFVYLIFSSSFRKHLVYLWRKLKNFLC</sequence>
<evidence type="ECO:0000256" key="4">
    <source>
        <dbReference type="ARBA" id="ARBA00023040"/>
    </source>
</evidence>
<dbReference type="Pfam" id="PF00001">
    <property type="entry name" value="7tm_1"/>
    <property type="match status" value="1"/>
</dbReference>
<feature type="transmembrane region" description="Helical" evidence="8">
    <location>
        <begin position="134"/>
        <end position="156"/>
    </location>
</feature>
<feature type="transmembrane region" description="Helical" evidence="8">
    <location>
        <begin position="216"/>
        <end position="242"/>
    </location>
</feature>
<organism evidence="10 11">
    <name type="scientific">Pomacea canaliculata</name>
    <name type="common">Golden apple snail</name>
    <dbReference type="NCBI Taxonomy" id="400727"/>
    <lineage>
        <taxon>Eukaryota</taxon>
        <taxon>Metazoa</taxon>
        <taxon>Spiralia</taxon>
        <taxon>Lophotrochozoa</taxon>
        <taxon>Mollusca</taxon>
        <taxon>Gastropoda</taxon>
        <taxon>Caenogastropoda</taxon>
        <taxon>Architaenioglossa</taxon>
        <taxon>Ampullarioidea</taxon>
        <taxon>Ampullariidae</taxon>
        <taxon>Pomacea</taxon>
    </lineage>
</organism>
<name>A0A2T7PDW9_POMCA</name>
<gene>
    <name evidence="10" type="ORF">C0Q70_07025</name>
</gene>
<evidence type="ECO:0000256" key="5">
    <source>
        <dbReference type="ARBA" id="ARBA00023136"/>
    </source>
</evidence>
<keyword evidence="6" id="KW-0675">Receptor</keyword>
<dbReference type="PANTHER" id="PTHR24238">
    <property type="entry name" value="G-PROTEIN COUPLED RECEPTOR"/>
    <property type="match status" value="1"/>
</dbReference>
<comment type="subcellular location">
    <subcellularLocation>
        <location evidence="1">Membrane</location>
        <topology evidence="1">Multi-pass membrane protein</topology>
    </subcellularLocation>
</comment>
<dbReference type="PANTHER" id="PTHR24238:SF47">
    <property type="entry name" value="ECDYSTEROIDS_DOPAMINE RECEPTOR-RELATED"/>
    <property type="match status" value="1"/>
</dbReference>
<dbReference type="GO" id="GO:0004930">
    <property type="term" value="F:G protein-coupled receptor activity"/>
    <property type="evidence" value="ECO:0007669"/>
    <property type="project" value="UniProtKB-KW"/>
</dbReference>
<dbReference type="AlphaFoldDB" id="A0A2T7PDW9"/>
<feature type="transmembrane region" description="Helical" evidence="8">
    <location>
        <begin position="168"/>
        <end position="196"/>
    </location>
</feature>
<dbReference type="Proteomes" id="UP000245119">
    <property type="component" value="Linkage Group LG4"/>
</dbReference>
<dbReference type="InterPro" id="IPR000276">
    <property type="entry name" value="GPCR_Rhodpsn"/>
</dbReference>
<dbReference type="EMBL" id="PZQS01000004">
    <property type="protein sequence ID" value="PVD31610.1"/>
    <property type="molecule type" value="Genomic_DNA"/>
</dbReference>
<keyword evidence="5 8" id="KW-0472">Membrane</keyword>
<evidence type="ECO:0000256" key="3">
    <source>
        <dbReference type="ARBA" id="ARBA00022989"/>
    </source>
</evidence>
<feature type="transmembrane region" description="Helical" evidence="8">
    <location>
        <begin position="76"/>
        <end position="93"/>
    </location>
</feature>
<accession>A0A2T7PDW9</accession>
<evidence type="ECO:0000313" key="11">
    <source>
        <dbReference type="Proteomes" id="UP000245119"/>
    </source>
</evidence>
<keyword evidence="3 8" id="KW-1133">Transmembrane helix</keyword>
<comment type="caution">
    <text evidence="10">The sequence shown here is derived from an EMBL/GenBank/DDBJ whole genome shotgun (WGS) entry which is preliminary data.</text>
</comment>
<evidence type="ECO:0000256" key="8">
    <source>
        <dbReference type="SAM" id="Phobius"/>
    </source>
</evidence>
<feature type="domain" description="G-protein coupled receptors family 1 profile" evidence="9">
    <location>
        <begin position="56"/>
        <end position="560"/>
    </location>
</feature>
<evidence type="ECO:0000256" key="7">
    <source>
        <dbReference type="ARBA" id="ARBA00023224"/>
    </source>
</evidence>
<dbReference type="PROSITE" id="PS50262">
    <property type="entry name" value="G_PROTEIN_RECEP_F1_2"/>
    <property type="match status" value="1"/>
</dbReference>
<evidence type="ECO:0000256" key="6">
    <source>
        <dbReference type="ARBA" id="ARBA00023170"/>
    </source>
</evidence>
<evidence type="ECO:0000256" key="2">
    <source>
        <dbReference type="ARBA" id="ARBA00022692"/>
    </source>
</evidence>
<dbReference type="Gene3D" id="1.20.1070.10">
    <property type="entry name" value="Rhodopsin 7-helix transmembrane proteins"/>
    <property type="match status" value="2"/>
</dbReference>
<keyword evidence="11" id="KW-1185">Reference proteome</keyword>
<proteinExistence type="predicted"/>
<dbReference type="SUPFAM" id="SSF81321">
    <property type="entry name" value="Family A G protein-coupled receptor-like"/>
    <property type="match status" value="1"/>
</dbReference>
<dbReference type="InterPro" id="IPR017452">
    <property type="entry name" value="GPCR_Rhodpsn_7TM"/>
</dbReference>
<dbReference type="GO" id="GO:0016020">
    <property type="term" value="C:membrane"/>
    <property type="evidence" value="ECO:0007669"/>
    <property type="project" value="UniProtKB-SubCell"/>
</dbReference>
<dbReference type="CDD" id="cd00637">
    <property type="entry name" value="7tm_classA_rhodopsin-like"/>
    <property type="match status" value="1"/>
</dbReference>
<evidence type="ECO:0000259" key="9">
    <source>
        <dbReference type="PROSITE" id="PS50262"/>
    </source>
</evidence>
<dbReference type="OrthoDB" id="6142221at2759"/>
<keyword evidence="4" id="KW-0297">G-protein coupled receptor</keyword>
<feature type="transmembrane region" description="Helical" evidence="8">
    <location>
        <begin position="39"/>
        <end position="64"/>
    </location>
</feature>
<protein>
    <recommendedName>
        <fullName evidence="9">G-protein coupled receptors family 1 profile domain-containing protein</fullName>
    </recommendedName>
</protein>
<reference evidence="10 11" key="1">
    <citation type="submission" date="2018-04" db="EMBL/GenBank/DDBJ databases">
        <title>The genome of golden apple snail Pomacea canaliculata provides insight into stress tolerance and invasive adaptation.</title>
        <authorList>
            <person name="Liu C."/>
            <person name="Liu B."/>
            <person name="Ren Y."/>
            <person name="Zhang Y."/>
            <person name="Wang H."/>
            <person name="Li S."/>
            <person name="Jiang F."/>
            <person name="Yin L."/>
            <person name="Zhang G."/>
            <person name="Qian W."/>
            <person name="Fan W."/>
        </authorList>
    </citation>
    <scope>NUCLEOTIDE SEQUENCE [LARGE SCALE GENOMIC DNA]</scope>
    <source>
        <strain evidence="10">SZHN2017</strain>
        <tissue evidence="10">Muscle</tissue>
    </source>
</reference>
<evidence type="ECO:0000256" key="1">
    <source>
        <dbReference type="ARBA" id="ARBA00004141"/>
    </source>
</evidence>
<feature type="transmembrane region" description="Helical" evidence="8">
    <location>
        <begin position="502"/>
        <end position="527"/>
    </location>
</feature>